<reference evidence="1 2" key="1">
    <citation type="submission" date="2015-09" db="EMBL/GenBank/DDBJ databases">
        <title>Identification and resolution of microdiversity through metagenomic sequencing of parallel consortia.</title>
        <authorList>
            <person name="Nelson W.C."/>
            <person name="Romine M.F."/>
            <person name="Lindemann S.R."/>
        </authorList>
    </citation>
    <scope>NUCLEOTIDE SEQUENCE [LARGE SCALE GENOMIC DNA]</scope>
    <source>
        <strain evidence="1">Ana</strain>
    </source>
</reference>
<gene>
    <name evidence="1" type="ORF">HLUCCA11_06875</name>
</gene>
<dbReference type="EMBL" id="LJZR01000007">
    <property type="protein sequence ID" value="KPQ36249.1"/>
    <property type="molecule type" value="Genomic_DNA"/>
</dbReference>
<evidence type="ECO:0000313" key="1">
    <source>
        <dbReference type="EMBL" id="KPQ36249.1"/>
    </source>
</evidence>
<accession>A0A0P8A053</accession>
<dbReference type="Proteomes" id="UP000050465">
    <property type="component" value="Unassembled WGS sequence"/>
</dbReference>
<dbReference type="STRING" id="1666911.HLUCCA11_06875"/>
<sequence length="439" mass="49608">MKVQIFEQFHGGHYTTYIQHLLPQLLAQGHEVVVTLTAQHRASSAFVQQLSAYEEAVRFDTQLAEVDPHIALNPQYVLRHPRSGLASVKRLSKLVTGLVEAVWREQPDCLIVTTADLQNMLMAFYKRLRQPLFPPHTRTIGIFHYGYSGAVETVSDRLKSWIYQKTWQQSPFDHLLLVNPVAYEWVKQHDSHLASRISLAADPVASLQPFTQAAARQRLGLATEGRYIGFVGAMDHRVAIPELVAAYRKLLLDEKTSLLGPFISDGVANLQQTRLLLAGKLHPDYKTHILAHQQDLIDAGRLILMDRYLSVEELCAGYQALDLITPLYYKKPNLSANLLKAVMAERPVIVNDFGYTGMMTKRFRLGWACDVLNSDDLTQTLQQALTGHISYARPEILRLKQFHTPENYAATVLKAMHPQPSVYRPTPSKSWQWVTAAAP</sequence>
<protein>
    <submittedName>
        <fullName evidence="1">Uncharacterized protein</fullName>
    </submittedName>
</protein>
<organism evidence="1 2">
    <name type="scientific">Phormidesmis priestleyi Ana</name>
    <dbReference type="NCBI Taxonomy" id="1666911"/>
    <lineage>
        <taxon>Bacteria</taxon>
        <taxon>Bacillati</taxon>
        <taxon>Cyanobacteriota</taxon>
        <taxon>Cyanophyceae</taxon>
        <taxon>Leptolyngbyales</taxon>
        <taxon>Leptolyngbyaceae</taxon>
        <taxon>Phormidesmis</taxon>
    </lineage>
</organism>
<dbReference type="AlphaFoldDB" id="A0A0P8A053"/>
<name>A0A0P8A053_9CYAN</name>
<comment type="caution">
    <text evidence="1">The sequence shown here is derived from an EMBL/GenBank/DDBJ whole genome shotgun (WGS) entry which is preliminary data.</text>
</comment>
<dbReference type="Gene3D" id="3.40.50.2000">
    <property type="entry name" value="Glycogen Phosphorylase B"/>
    <property type="match status" value="1"/>
</dbReference>
<evidence type="ECO:0000313" key="2">
    <source>
        <dbReference type="Proteomes" id="UP000050465"/>
    </source>
</evidence>
<dbReference type="SUPFAM" id="SSF53756">
    <property type="entry name" value="UDP-Glycosyltransferase/glycogen phosphorylase"/>
    <property type="match status" value="1"/>
</dbReference>
<proteinExistence type="predicted"/>